<dbReference type="InterPro" id="IPR018493">
    <property type="entry name" value="GvpA-like_CS"/>
</dbReference>
<dbReference type="Pfam" id="PF00741">
    <property type="entry name" value="Gas_vesicle"/>
    <property type="match status" value="1"/>
</dbReference>
<dbReference type="PANTHER" id="PTHR35344:SF4">
    <property type="entry name" value="GAS VESICLE PROTEIN A1"/>
    <property type="match status" value="1"/>
</dbReference>
<protein>
    <submittedName>
        <fullName evidence="6">Gas vesicle protein</fullName>
    </submittedName>
</protein>
<dbReference type="InterPro" id="IPR000638">
    <property type="entry name" value="Gas-vesicle_GvpA-like"/>
</dbReference>
<comment type="subcellular location">
    <subcellularLocation>
        <location evidence="2">Gas vesicle</location>
    </subcellularLocation>
</comment>
<dbReference type="PROSITE" id="PS00669">
    <property type="entry name" value="GAS_VESICLE_A_2"/>
    <property type="match status" value="1"/>
</dbReference>
<evidence type="ECO:0000313" key="6">
    <source>
        <dbReference type="EMBL" id="UOO96129.1"/>
    </source>
</evidence>
<dbReference type="EMBL" id="CP095005">
    <property type="protein sequence ID" value="UOO96129.1"/>
    <property type="molecule type" value="Genomic_DNA"/>
</dbReference>
<reference evidence="5" key="3">
    <citation type="submission" date="2023-12" db="EMBL/GenBank/DDBJ databases">
        <authorList>
            <person name="Sun Q."/>
            <person name="Inoue M."/>
        </authorList>
    </citation>
    <scope>NUCLEOTIDE SEQUENCE</scope>
    <source>
        <strain evidence="5">JCM 12289</strain>
    </source>
</reference>
<dbReference type="GO" id="GO:0005198">
    <property type="term" value="F:structural molecule activity"/>
    <property type="evidence" value="ECO:0007669"/>
    <property type="project" value="InterPro"/>
</dbReference>
<reference evidence="5" key="1">
    <citation type="journal article" date="2014" name="Int. J. Syst. Evol. Microbiol.">
        <title>Complete genome sequence of Corynebacterium casei LMG S-19264T (=DSM 44701T), isolated from a smear-ripened cheese.</title>
        <authorList>
            <consortium name="US DOE Joint Genome Institute (JGI-PGF)"/>
            <person name="Walter F."/>
            <person name="Albersmeier A."/>
            <person name="Kalinowski J."/>
            <person name="Ruckert C."/>
        </authorList>
    </citation>
    <scope>NUCLEOTIDE SEQUENCE</scope>
    <source>
        <strain evidence="5">JCM 12289</strain>
    </source>
</reference>
<sequence>MEPKRADDDVIVDLIDVILRDGAVIEADAIISVADIPLVGLKLRAALAGMATMTEYGIFEEWDRVQRQRALDDSSDGDDSDDLASSSTDRRIPKE</sequence>
<proteinExistence type="inferred from homology"/>
<gene>
    <name evidence="5" type="ORF">GCM10008985_06040</name>
    <name evidence="6" type="ORF">MUK72_05320</name>
</gene>
<evidence type="ECO:0000313" key="8">
    <source>
        <dbReference type="Proteomes" id="UP001500962"/>
    </source>
</evidence>
<feature type="region of interest" description="Disordered" evidence="4">
    <location>
        <begin position="69"/>
        <end position="95"/>
    </location>
</feature>
<reference evidence="6" key="2">
    <citation type="submission" date="2022-04" db="EMBL/GenBank/DDBJ databases">
        <title>Sequencing and genomic assembly of Halococcus dombrowskii.</title>
        <authorList>
            <person name="Lim S.W."/>
            <person name="MacLea K.S."/>
        </authorList>
    </citation>
    <scope>NUCLEOTIDE SEQUENCE</scope>
    <source>
        <strain evidence="6">H4</strain>
    </source>
</reference>
<dbReference type="InterPro" id="IPR050530">
    <property type="entry name" value="GvpA"/>
</dbReference>
<dbReference type="PROSITE" id="PS00234">
    <property type="entry name" value="GAS_VESICLE_A_1"/>
    <property type="match status" value="1"/>
</dbReference>
<dbReference type="RefSeq" id="WP_004051399.1">
    <property type="nucleotide sequence ID" value="NZ_BAAADN010000009.1"/>
</dbReference>
<evidence type="ECO:0000256" key="3">
    <source>
        <dbReference type="ARBA" id="ARBA00035646"/>
    </source>
</evidence>
<dbReference type="NCBIfam" id="NF046091">
    <property type="entry name" value="halo_gas_GvpM"/>
    <property type="match status" value="1"/>
</dbReference>
<evidence type="ECO:0000256" key="1">
    <source>
        <dbReference type="ARBA" id="ARBA00022987"/>
    </source>
</evidence>
<keyword evidence="1" id="KW-0304">Gas vesicle</keyword>
<name>A0AAV3SDL0_HALDO</name>
<dbReference type="PANTHER" id="PTHR35344">
    <property type="entry name" value="GAS VESICLE STRUCTURAL PROTEIN 2-RELATED"/>
    <property type="match status" value="1"/>
</dbReference>
<dbReference type="GeneID" id="71761246"/>
<dbReference type="GO" id="GO:0031411">
    <property type="term" value="C:gas vesicle"/>
    <property type="evidence" value="ECO:0007669"/>
    <property type="project" value="UniProtKB-SubCell"/>
</dbReference>
<comment type="similarity">
    <text evidence="3">Belongs to the gas vesicle GvpA family.</text>
</comment>
<dbReference type="AlphaFoldDB" id="A0AAV3SDL0"/>
<feature type="compositionally biased region" description="Acidic residues" evidence="4">
    <location>
        <begin position="73"/>
        <end position="82"/>
    </location>
</feature>
<evidence type="ECO:0000313" key="7">
    <source>
        <dbReference type="Proteomes" id="UP000830542"/>
    </source>
</evidence>
<keyword evidence="7" id="KW-1185">Reference proteome</keyword>
<evidence type="ECO:0000256" key="4">
    <source>
        <dbReference type="SAM" id="MobiDB-lite"/>
    </source>
</evidence>
<dbReference type="GO" id="GO:0012506">
    <property type="term" value="C:vesicle membrane"/>
    <property type="evidence" value="ECO:0007669"/>
    <property type="project" value="InterPro"/>
</dbReference>
<dbReference type="EMBL" id="BAAADN010000009">
    <property type="protein sequence ID" value="GAA0453112.1"/>
    <property type="molecule type" value="Genomic_DNA"/>
</dbReference>
<evidence type="ECO:0000256" key="2">
    <source>
        <dbReference type="ARBA" id="ARBA00035108"/>
    </source>
</evidence>
<dbReference type="Proteomes" id="UP000830542">
    <property type="component" value="Chromosome"/>
</dbReference>
<dbReference type="KEGG" id="hdo:MUK72_05320"/>
<organism evidence="5 8">
    <name type="scientific">Halococcus dombrowskii</name>
    <dbReference type="NCBI Taxonomy" id="179637"/>
    <lineage>
        <taxon>Archaea</taxon>
        <taxon>Methanobacteriati</taxon>
        <taxon>Methanobacteriota</taxon>
        <taxon>Stenosarchaea group</taxon>
        <taxon>Halobacteria</taxon>
        <taxon>Halobacteriales</taxon>
        <taxon>Halococcaceae</taxon>
        <taxon>Halococcus</taxon>
    </lineage>
</organism>
<dbReference type="Proteomes" id="UP001500962">
    <property type="component" value="Unassembled WGS sequence"/>
</dbReference>
<evidence type="ECO:0000313" key="5">
    <source>
        <dbReference type="EMBL" id="GAA0453112.1"/>
    </source>
</evidence>
<accession>A0AAV3SDL0</accession>